<reference evidence="2 3" key="1">
    <citation type="submission" date="2016-12" db="EMBL/GenBank/DDBJ databases">
        <title>Study of bacterial adaptation to deep sea.</title>
        <authorList>
            <person name="Song J."/>
            <person name="Yoshizawa S."/>
            <person name="Kogure K."/>
        </authorList>
    </citation>
    <scope>NUCLEOTIDE SEQUENCE [LARGE SCALE GENOMIC DNA]</scope>
    <source>
        <strain evidence="2 3">SAORIC-165</strain>
    </source>
</reference>
<dbReference type="EMBL" id="MQWA01000001">
    <property type="protein sequence ID" value="PQJ27823.1"/>
    <property type="molecule type" value="Genomic_DNA"/>
</dbReference>
<accession>A0A2S7U0W3</accession>
<name>A0A2S7U0W3_9BACT</name>
<dbReference type="AlphaFoldDB" id="A0A2S7U0W3"/>
<evidence type="ECO:0000256" key="1">
    <source>
        <dbReference type="SAM" id="MobiDB-lite"/>
    </source>
</evidence>
<organism evidence="2 3">
    <name type="scientific">Rubritalea profundi</name>
    <dbReference type="NCBI Taxonomy" id="1658618"/>
    <lineage>
        <taxon>Bacteria</taxon>
        <taxon>Pseudomonadati</taxon>
        <taxon>Verrucomicrobiota</taxon>
        <taxon>Verrucomicrobiia</taxon>
        <taxon>Verrucomicrobiales</taxon>
        <taxon>Rubritaleaceae</taxon>
        <taxon>Rubritalea</taxon>
    </lineage>
</organism>
<sequence length="60" mass="7137">MRERYARMTGRRAKTKLLNEFVTVTGWDRKYANKVILGLKRKTGSKEPQNSMKKSLWKHL</sequence>
<gene>
    <name evidence="2" type="ORF">BSZ32_04455</name>
</gene>
<dbReference type="Proteomes" id="UP000239907">
    <property type="component" value="Unassembled WGS sequence"/>
</dbReference>
<comment type="caution">
    <text evidence="2">The sequence shown here is derived from an EMBL/GenBank/DDBJ whole genome shotgun (WGS) entry which is preliminary data.</text>
</comment>
<protein>
    <submittedName>
        <fullName evidence="2">Uncharacterized protein</fullName>
    </submittedName>
</protein>
<feature type="region of interest" description="Disordered" evidence="1">
    <location>
        <begin position="40"/>
        <end position="60"/>
    </location>
</feature>
<evidence type="ECO:0000313" key="2">
    <source>
        <dbReference type="EMBL" id="PQJ27823.1"/>
    </source>
</evidence>
<proteinExistence type="predicted"/>
<evidence type="ECO:0000313" key="3">
    <source>
        <dbReference type="Proteomes" id="UP000239907"/>
    </source>
</evidence>
<keyword evidence="3" id="KW-1185">Reference proteome</keyword>